<comment type="caution">
    <text evidence="1">The sequence shown here is derived from an EMBL/GenBank/DDBJ whole genome shotgun (WGS) entry which is preliminary data.</text>
</comment>
<feature type="non-terminal residue" evidence="1">
    <location>
        <position position="61"/>
    </location>
</feature>
<dbReference type="EMBL" id="CM055752">
    <property type="protein sequence ID" value="KAJ7992469.1"/>
    <property type="molecule type" value="Genomic_DNA"/>
</dbReference>
<proteinExistence type="predicted"/>
<protein>
    <submittedName>
        <fullName evidence="1">Uncharacterized protein</fullName>
    </submittedName>
</protein>
<accession>A0ACC2FM61</accession>
<evidence type="ECO:0000313" key="1">
    <source>
        <dbReference type="EMBL" id="KAJ7992469.1"/>
    </source>
</evidence>
<keyword evidence="2" id="KW-1185">Reference proteome</keyword>
<gene>
    <name evidence="1" type="ORF">DPEC_G00278870</name>
</gene>
<reference evidence="1" key="1">
    <citation type="submission" date="2021-05" db="EMBL/GenBank/DDBJ databases">
        <authorList>
            <person name="Pan Q."/>
            <person name="Jouanno E."/>
            <person name="Zahm M."/>
            <person name="Klopp C."/>
            <person name="Cabau C."/>
            <person name="Louis A."/>
            <person name="Berthelot C."/>
            <person name="Parey E."/>
            <person name="Roest Crollius H."/>
            <person name="Montfort J."/>
            <person name="Robinson-Rechavi M."/>
            <person name="Bouchez O."/>
            <person name="Lampietro C."/>
            <person name="Lopez Roques C."/>
            <person name="Donnadieu C."/>
            <person name="Postlethwait J."/>
            <person name="Bobe J."/>
            <person name="Dillon D."/>
            <person name="Chandos A."/>
            <person name="von Hippel F."/>
            <person name="Guiguen Y."/>
        </authorList>
    </citation>
    <scope>NUCLEOTIDE SEQUENCE</scope>
    <source>
        <strain evidence="1">YG-Jan2019</strain>
    </source>
</reference>
<organism evidence="1 2">
    <name type="scientific">Dallia pectoralis</name>
    <name type="common">Alaska blackfish</name>
    <dbReference type="NCBI Taxonomy" id="75939"/>
    <lineage>
        <taxon>Eukaryota</taxon>
        <taxon>Metazoa</taxon>
        <taxon>Chordata</taxon>
        <taxon>Craniata</taxon>
        <taxon>Vertebrata</taxon>
        <taxon>Euteleostomi</taxon>
        <taxon>Actinopterygii</taxon>
        <taxon>Neopterygii</taxon>
        <taxon>Teleostei</taxon>
        <taxon>Protacanthopterygii</taxon>
        <taxon>Esociformes</taxon>
        <taxon>Umbridae</taxon>
        <taxon>Dallia</taxon>
    </lineage>
</organism>
<dbReference type="Proteomes" id="UP001157502">
    <property type="component" value="Chromosome 25"/>
</dbReference>
<evidence type="ECO:0000313" key="2">
    <source>
        <dbReference type="Proteomes" id="UP001157502"/>
    </source>
</evidence>
<sequence>MDPKPAAKKVASSKTRRPIQKKQVGLIDECIHTLCIFFSNRPINLLYHDIFKTVVQNKQVI</sequence>
<name>A0ACC2FM61_DALPE</name>